<dbReference type="EMBL" id="BMKS01000005">
    <property type="protein sequence ID" value="GGG33407.1"/>
    <property type="molecule type" value="Genomic_DNA"/>
</dbReference>
<name>A0A8J2ZB98_9PROT</name>
<organism evidence="1 2">
    <name type="scientific">Caldovatus sediminis</name>
    <dbReference type="NCBI Taxonomy" id="2041189"/>
    <lineage>
        <taxon>Bacteria</taxon>
        <taxon>Pseudomonadati</taxon>
        <taxon>Pseudomonadota</taxon>
        <taxon>Alphaproteobacteria</taxon>
        <taxon>Acetobacterales</taxon>
        <taxon>Roseomonadaceae</taxon>
        <taxon>Caldovatus</taxon>
    </lineage>
</organism>
<evidence type="ECO:0000313" key="2">
    <source>
        <dbReference type="Proteomes" id="UP000597507"/>
    </source>
</evidence>
<dbReference type="InterPro" id="IPR036938">
    <property type="entry name" value="PAP2/HPO_sf"/>
</dbReference>
<comment type="caution">
    <text evidence="1">The sequence shown here is derived from an EMBL/GenBank/DDBJ whole genome shotgun (WGS) entry which is preliminary data.</text>
</comment>
<dbReference type="Proteomes" id="UP000597507">
    <property type="component" value="Unassembled WGS sequence"/>
</dbReference>
<dbReference type="SUPFAM" id="SSF48317">
    <property type="entry name" value="Acid phosphatase/Vanadium-dependent haloperoxidase"/>
    <property type="match status" value="1"/>
</dbReference>
<proteinExistence type="predicted"/>
<gene>
    <name evidence="1" type="ORF">GCM10010964_21610</name>
</gene>
<keyword evidence="2" id="KW-1185">Reference proteome</keyword>
<protein>
    <submittedName>
        <fullName evidence="1">Uncharacterized protein</fullName>
    </submittedName>
</protein>
<reference evidence="1 2" key="1">
    <citation type="journal article" date="2014" name="Int. J. Syst. Evol. Microbiol.">
        <title>Complete genome sequence of Corynebacterium casei LMG S-19264T (=DSM 44701T), isolated from a smear-ripened cheese.</title>
        <authorList>
            <consortium name="US DOE Joint Genome Institute (JGI-PGF)"/>
            <person name="Walter F."/>
            <person name="Albersmeier A."/>
            <person name="Kalinowski J."/>
            <person name="Ruckert C."/>
        </authorList>
    </citation>
    <scope>NUCLEOTIDE SEQUENCE [LARGE SCALE GENOMIC DNA]</scope>
    <source>
        <strain evidence="1 2">CGMCC 1.16330</strain>
    </source>
</reference>
<dbReference type="AlphaFoldDB" id="A0A8J2ZB98"/>
<evidence type="ECO:0000313" key="1">
    <source>
        <dbReference type="EMBL" id="GGG33407.1"/>
    </source>
</evidence>
<sequence>MVRRDVSSLPSDTATLAFAVAAVVWAASRPLGLLCAAWAIAAVGFPRLCIGYPT</sequence>
<accession>A0A8J2ZB98</accession>